<proteinExistence type="predicted"/>
<feature type="compositionally biased region" description="Basic and acidic residues" evidence="1">
    <location>
        <begin position="101"/>
        <end position="118"/>
    </location>
</feature>
<evidence type="ECO:0000256" key="1">
    <source>
        <dbReference type="SAM" id="MobiDB-lite"/>
    </source>
</evidence>
<accession>A0A2P4YPL1</accession>
<organism evidence="2 3">
    <name type="scientific">Phytophthora palmivora</name>
    <dbReference type="NCBI Taxonomy" id="4796"/>
    <lineage>
        <taxon>Eukaryota</taxon>
        <taxon>Sar</taxon>
        <taxon>Stramenopiles</taxon>
        <taxon>Oomycota</taxon>
        <taxon>Peronosporomycetes</taxon>
        <taxon>Peronosporales</taxon>
        <taxon>Peronosporaceae</taxon>
        <taxon>Phytophthora</taxon>
    </lineage>
</organism>
<dbReference type="Proteomes" id="UP000237271">
    <property type="component" value="Unassembled WGS sequence"/>
</dbReference>
<keyword evidence="3" id="KW-1185">Reference proteome</keyword>
<dbReference type="AlphaFoldDB" id="A0A2P4YPL1"/>
<feature type="region of interest" description="Disordered" evidence="1">
    <location>
        <begin position="1"/>
        <end position="118"/>
    </location>
</feature>
<protein>
    <submittedName>
        <fullName evidence="2">Lysosomal-trafficking regulator-like</fullName>
    </submittedName>
</protein>
<evidence type="ECO:0000313" key="2">
    <source>
        <dbReference type="EMBL" id="POM79738.1"/>
    </source>
</evidence>
<comment type="caution">
    <text evidence="2">The sequence shown here is derived from an EMBL/GenBank/DDBJ whole genome shotgun (WGS) entry which is preliminary data.</text>
</comment>
<dbReference type="EMBL" id="NCKW01001079">
    <property type="protein sequence ID" value="POM79738.1"/>
    <property type="molecule type" value="Genomic_DNA"/>
</dbReference>
<evidence type="ECO:0000313" key="3">
    <source>
        <dbReference type="Proteomes" id="UP000237271"/>
    </source>
</evidence>
<feature type="non-terminal residue" evidence="2">
    <location>
        <position position="118"/>
    </location>
</feature>
<gene>
    <name evidence="2" type="ORF">PHPALM_2521</name>
</gene>
<feature type="compositionally biased region" description="Basic and acidic residues" evidence="1">
    <location>
        <begin position="46"/>
        <end position="64"/>
    </location>
</feature>
<dbReference type="OrthoDB" id="126617at2759"/>
<sequence>MNATKGRNQVGRVRFKDEERNKTNQPVPAYKTRLVATKPDLNSELEIQRRQPARRIEPSGKAEFGDTQPSSQGDEVELNASRAPSADGIDPAVAQATRRRRIDETRERARESTPRPTG</sequence>
<name>A0A2P4YPL1_9STRA</name>
<reference evidence="2 3" key="1">
    <citation type="journal article" date="2017" name="Genome Biol. Evol.">
        <title>Phytophthora megakarya and P. palmivora, closely related causal agents of cacao black pod rot, underwent increases in genome sizes and gene numbers by different mechanisms.</title>
        <authorList>
            <person name="Ali S.S."/>
            <person name="Shao J."/>
            <person name="Lary D.J."/>
            <person name="Kronmiller B."/>
            <person name="Shen D."/>
            <person name="Strem M.D."/>
            <person name="Amoako-Attah I."/>
            <person name="Akrofi A.Y."/>
            <person name="Begoude B.A."/>
            <person name="Ten Hoopen G.M."/>
            <person name="Coulibaly K."/>
            <person name="Kebe B.I."/>
            <person name="Melnick R.L."/>
            <person name="Guiltinan M.J."/>
            <person name="Tyler B.M."/>
            <person name="Meinhardt L.W."/>
            <person name="Bailey B.A."/>
        </authorList>
    </citation>
    <scope>NUCLEOTIDE SEQUENCE [LARGE SCALE GENOMIC DNA]</scope>
    <source>
        <strain evidence="3">sbr112.9</strain>
    </source>
</reference>